<name>A0A0G1D2D6_9BACT</name>
<dbReference type="EMBL" id="LCFK01000057">
    <property type="protein sequence ID" value="KKS91869.1"/>
    <property type="molecule type" value="Genomic_DNA"/>
</dbReference>
<accession>A0A0G1D2D6</accession>
<protein>
    <recommendedName>
        <fullName evidence="1">Peptidase C39-like domain-containing protein</fullName>
    </recommendedName>
</protein>
<dbReference type="AlphaFoldDB" id="A0A0G1D2D6"/>
<evidence type="ECO:0000313" key="2">
    <source>
        <dbReference type="EMBL" id="KKS91869.1"/>
    </source>
</evidence>
<dbReference type="Pfam" id="PF13529">
    <property type="entry name" value="Peptidase_C39_2"/>
    <property type="match status" value="1"/>
</dbReference>
<feature type="domain" description="Peptidase C39-like" evidence="1">
    <location>
        <begin position="3"/>
        <end position="103"/>
    </location>
</feature>
<dbReference type="Gene3D" id="3.90.70.10">
    <property type="entry name" value="Cysteine proteinases"/>
    <property type="match status" value="1"/>
</dbReference>
<organism evidence="2 3">
    <name type="scientific">Candidatus Collierbacteria bacterium GW2011_GWC2_43_12</name>
    <dbReference type="NCBI Taxonomy" id="1618390"/>
    <lineage>
        <taxon>Bacteria</taxon>
        <taxon>Candidatus Collieribacteriota</taxon>
    </lineage>
</organism>
<comment type="caution">
    <text evidence="2">The sequence shown here is derived from an EMBL/GenBank/DDBJ whole genome shotgun (WGS) entry which is preliminary data.</text>
</comment>
<dbReference type="Proteomes" id="UP000033980">
    <property type="component" value="Unassembled WGS sequence"/>
</dbReference>
<reference evidence="2 3" key="1">
    <citation type="journal article" date="2015" name="Nature">
        <title>rRNA introns, odd ribosomes, and small enigmatic genomes across a large radiation of phyla.</title>
        <authorList>
            <person name="Brown C.T."/>
            <person name="Hug L.A."/>
            <person name="Thomas B.C."/>
            <person name="Sharon I."/>
            <person name="Castelle C.J."/>
            <person name="Singh A."/>
            <person name="Wilkins M.J."/>
            <person name="Williams K.H."/>
            <person name="Banfield J.F."/>
        </authorList>
    </citation>
    <scope>NUCLEOTIDE SEQUENCE [LARGE SCALE GENOMIC DNA]</scope>
</reference>
<gene>
    <name evidence="2" type="ORF">UV68_C0057G0003</name>
</gene>
<proteinExistence type="predicted"/>
<sequence>MQTILGTRGIKSNRLSLKKNLRTNPRYGTLSHSIKKLLRNNGLRTKERFEAKVSDIEAEIGKGKLCLVAYQAWGEKKYYEKLQSGHYSVVFGFEKDYLWLADPFVKGDKVRYRTGVRKIKKVIFEERWVDADGLDHWMLAV</sequence>
<evidence type="ECO:0000259" key="1">
    <source>
        <dbReference type="Pfam" id="PF13529"/>
    </source>
</evidence>
<evidence type="ECO:0000313" key="3">
    <source>
        <dbReference type="Proteomes" id="UP000033980"/>
    </source>
</evidence>
<dbReference type="InterPro" id="IPR039564">
    <property type="entry name" value="Peptidase_C39-like"/>
</dbReference>